<dbReference type="AlphaFoldDB" id="A0AB35HZJ5"/>
<reference evidence="1" key="1">
    <citation type="submission" date="2022-11" db="EMBL/GenBank/DDBJ databases">
        <title>Chitin-degrading and fungicidal potential of chitinolytic bacterial strains from marine environment of the Pacific Ocean regions.</title>
        <authorList>
            <person name="Pentekhina I."/>
            <person name="Nedashkovskaya O."/>
            <person name="Seitkalieva A."/>
            <person name="Podvolotskaya A."/>
            <person name="Tekutyeva L."/>
            <person name="Balabanova L."/>
        </authorList>
    </citation>
    <scope>NUCLEOTIDE SEQUENCE</scope>
    <source>
        <strain evidence="1">KMM 6838</strain>
    </source>
</reference>
<dbReference type="RefSeq" id="WP_266066260.1">
    <property type="nucleotide sequence ID" value="NZ_CP130317.1"/>
</dbReference>
<comment type="caution">
    <text evidence="1">The sequence shown here is derived from an EMBL/GenBank/DDBJ whole genome shotgun (WGS) entry which is preliminary data.</text>
</comment>
<evidence type="ECO:0000313" key="1">
    <source>
        <dbReference type="EMBL" id="MCX2802279.1"/>
    </source>
</evidence>
<proteinExistence type="predicted"/>
<gene>
    <name evidence="1" type="ORF">OQJ68_10835</name>
</gene>
<name>A0AB35HZJ5_MICTH</name>
<sequence>MKSPINVVHIASTPLVGAPGKVSECLNRYTPHNSEFIYLSDYPKPLKGSFTFCGVCWNRKSKDVSRHVLSLIIKADIIHVHNALPKPVCDEIYSLNSSASYIFQSHSGLREGPLFFDVTEMMDLPFDRYFTISQAHPRHYPSYELVPNIITYPPIRSPITNPIPRVLFSPTHTRKGRWNGKQSKLLEKVLSALSNLGKIEYIKPDTFLTPYELFSLRKRCQISIDEIITGGFHQVSLEAFCAGTVCVNGADYFSRLSLMNCLGSTDEPPFFIVTEDNCLDRLEELALSPSLVEEYQQKSLSFFYNYLKPERLIKIYVQKYEEIFQ</sequence>
<protein>
    <recommendedName>
        <fullName evidence="3">Glycosyltransferase family 1 protein</fullName>
    </recommendedName>
</protein>
<evidence type="ECO:0008006" key="3">
    <source>
        <dbReference type="Google" id="ProtNLM"/>
    </source>
</evidence>
<organism evidence="1 2">
    <name type="scientific">Microbulbifer thermotolerans</name>
    <dbReference type="NCBI Taxonomy" id="252514"/>
    <lineage>
        <taxon>Bacteria</taxon>
        <taxon>Pseudomonadati</taxon>
        <taxon>Pseudomonadota</taxon>
        <taxon>Gammaproteobacteria</taxon>
        <taxon>Cellvibrionales</taxon>
        <taxon>Microbulbiferaceae</taxon>
        <taxon>Microbulbifer</taxon>
    </lineage>
</organism>
<accession>A0AB35HZJ5</accession>
<evidence type="ECO:0000313" key="2">
    <source>
        <dbReference type="Proteomes" id="UP001209730"/>
    </source>
</evidence>
<dbReference type="Proteomes" id="UP001209730">
    <property type="component" value="Unassembled WGS sequence"/>
</dbReference>
<dbReference type="EMBL" id="JAPHQB010000015">
    <property type="protein sequence ID" value="MCX2802279.1"/>
    <property type="molecule type" value="Genomic_DNA"/>
</dbReference>